<organism evidence="5">
    <name type="scientific">Cyprideis torosa</name>
    <dbReference type="NCBI Taxonomy" id="163714"/>
    <lineage>
        <taxon>Eukaryota</taxon>
        <taxon>Metazoa</taxon>
        <taxon>Ecdysozoa</taxon>
        <taxon>Arthropoda</taxon>
        <taxon>Crustacea</taxon>
        <taxon>Oligostraca</taxon>
        <taxon>Ostracoda</taxon>
        <taxon>Podocopa</taxon>
        <taxon>Podocopida</taxon>
        <taxon>Cytherocopina</taxon>
        <taxon>Cytheroidea</taxon>
        <taxon>Cytherideidae</taxon>
        <taxon>Cyprideis</taxon>
    </lineage>
</organism>
<dbReference type="Pfam" id="PF02662">
    <property type="entry name" value="FlpD"/>
    <property type="match status" value="2"/>
</dbReference>
<evidence type="ECO:0000256" key="4">
    <source>
        <dbReference type="ARBA" id="ARBA00023014"/>
    </source>
</evidence>
<proteinExistence type="predicted"/>
<dbReference type="AlphaFoldDB" id="A0A7R8ZZP9"/>
<dbReference type="GO" id="GO:0046872">
    <property type="term" value="F:metal ion binding"/>
    <property type="evidence" value="ECO:0007669"/>
    <property type="project" value="UniProtKB-KW"/>
</dbReference>
<evidence type="ECO:0000313" key="5">
    <source>
        <dbReference type="EMBL" id="CAD7237741.1"/>
    </source>
</evidence>
<protein>
    <submittedName>
        <fullName evidence="5">Uncharacterized protein</fullName>
    </submittedName>
</protein>
<gene>
    <name evidence="5" type="ORF">CTOB1V02_LOCUS15556</name>
</gene>
<dbReference type="GO" id="GO:0051536">
    <property type="term" value="F:iron-sulfur cluster binding"/>
    <property type="evidence" value="ECO:0007669"/>
    <property type="project" value="UniProtKB-KW"/>
</dbReference>
<name>A0A7R8ZZP9_9CRUS</name>
<keyword evidence="4" id="KW-0411">Iron-sulfur</keyword>
<keyword evidence="3" id="KW-0408">Iron</keyword>
<evidence type="ECO:0000256" key="1">
    <source>
        <dbReference type="ARBA" id="ARBA00022723"/>
    </source>
</evidence>
<reference evidence="5" key="1">
    <citation type="submission" date="2020-11" db="EMBL/GenBank/DDBJ databases">
        <authorList>
            <person name="Tran Van P."/>
        </authorList>
    </citation>
    <scope>NUCLEOTIDE SEQUENCE</scope>
</reference>
<sequence>MSGEFKPKIITFACNWCAYSAADLAGVSRFQYPANMRIIRIMCSGRMNPNFILQGFTNGADGAKEIIEVLGISPGRVRLEWISSAEGTRFAEVATEFTEQIKALGPLSVDRAA</sequence>
<dbReference type="GO" id="GO:0016491">
    <property type="term" value="F:oxidoreductase activity"/>
    <property type="evidence" value="ECO:0007669"/>
    <property type="project" value="UniProtKB-KW"/>
</dbReference>
<evidence type="ECO:0000256" key="2">
    <source>
        <dbReference type="ARBA" id="ARBA00023002"/>
    </source>
</evidence>
<accession>A0A7R8ZZP9</accession>
<dbReference type="InterPro" id="IPR003813">
    <property type="entry name" value="MvhD/FlpD"/>
</dbReference>
<keyword evidence="2" id="KW-0560">Oxidoreductase</keyword>
<keyword evidence="1" id="KW-0479">Metal-binding</keyword>
<dbReference type="EMBL" id="OB691461">
    <property type="protein sequence ID" value="CAD7237741.1"/>
    <property type="molecule type" value="Genomic_DNA"/>
</dbReference>
<evidence type="ECO:0000256" key="3">
    <source>
        <dbReference type="ARBA" id="ARBA00023004"/>
    </source>
</evidence>